<dbReference type="AlphaFoldDB" id="A0AAE0WMP6"/>
<evidence type="ECO:0008006" key="10">
    <source>
        <dbReference type="Google" id="ProtNLM"/>
    </source>
</evidence>
<name>A0AAE0WMP6_9PEZI</name>
<accession>A0AAE0WMP6</accession>
<evidence type="ECO:0000256" key="5">
    <source>
        <dbReference type="PIRSR" id="PIRSR602403-1"/>
    </source>
</evidence>
<dbReference type="GO" id="GO:0016705">
    <property type="term" value="F:oxidoreductase activity, acting on paired donors, with incorporation or reduction of molecular oxygen"/>
    <property type="evidence" value="ECO:0007669"/>
    <property type="project" value="InterPro"/>
</dbReference>
<dbReference type="InterPro" id="IPR017972">
    <property type="entry name" value="Cyt_P450_CS"/>
</dbReference>
<dbReference type="PRINTS" id="PR00465">
    <property type="entry name" value="EP450IV"/>
</dbReference>
<reference evidence="8" key="1">
    <citation type="submission" date="2023-07" db="EMBL/GenBank/DDBJ databases">
        <title>Black Yeasts Isolated from many extreme environments.</title>
        <authorList>
            <person name="Coleine C."/>
            <person name="Stajich J.E."/>
            <person name="Selbmann L."/>
        </authorList>
    </citation>
    <scope>NUCLEOTIDE SEQUENCE</scope>
    <source>
        <strain evidence="8">CCFEE 5485</strain>
    </source>
</reference>
<dbReference type="PRINTS" id="PR00385">
    <property type="entry name" value="P450"/>
</dbReference>
<keyword evidence="7" id="KW-0812">Transmembrane</keyword>
<dbReference type="GO" id="GO:0004497">
    <property type="term" value="F:monooxygenase activity"/>
    <property type="evidence" value="ECO:0007669"/>
    <property type="project" value="UniProtKB-KW"/>
</dbReference>
<keyword evidence="6" id="KW-0560">Oxidoreductase</keyword>
<evidence type="ECO:0000256" key="6">
    <source>
        <dbReference type="RuleBase" id="RU000461"/>
    </source>
</evidence>
<comment type="cofactor">
    <cofactor evidence="1 5">
        <name>heme</name>
        <dbReference type="ChEBI" id="CHEBI:30413"/>
    </cofactor>
</comment>
<keyword evidence="7" id="KW-1133">Transmembrane helix</keyword>
<feature type="transmembrane region" description="Helical" evidence="7">
    <location>
        <begin position="25"/>
        <end position="44"/>
    </location>
</feature>
<proteinExistence type="inferred from homology"/>
<dbReference type="GO" id="GO:0005506">
    <property type="term" value="F:iron ion binding"/>
    <property type="evidence" value="ECO:0007669"/>
    <property type="project" value="InterPro"/>
</dbReference>
<keyword evidence="7" id="KW-0472">Membrane</keyword>
<keyword evidence="9" id="KW-1185">Reference proteome</keyword>
<evidence type="ECO:0000313" key="8">
    <source>
        <dbReference type="EMBL" id="KAK3674648.1"/>
    </source>
</evidence>
<dbReference type="GO" id="GO:0020037">
    <property type="term" value="F:heme binding"/>
    <property type="evidence" value="ECO:0007669"/>
    <property type="project" value="InterPro"/>
</dbReference>
<evidence type="ECO:0000256" key="1">
    <source>
        <dbReference type="ARBA" id="ARBA00001971"/>
    </source>
</evidence>
<keyword evidence="3 5" id="KW-0479">Metal-binding</keyword>
<dbReference type="InterPro" id="IPR050121">
    <property type="entry name" value="Cytochrome_P450_monoxygenase"/>
</dbReference>
<dbReference type="EMBL" id="JAUTXT010000018">
    <property type="protein sequence ID" value="KAK3674648.1"/>
    <property type="molecule type" value="Genomic_DNA"/>
</dbReference>
<dbReference type="InterPro" id="IPR001128">
    <property type="entry name" value="Cyt_P450"/>
</dbReference>
<dbReference type="Gene3D" id="1.10.630.10">
    <property type="entry name" value="Cytochrome P450"/>
    <property type="match status" value="1"/>
</dbReference>
<dbReference type="PANTHER" id="PTHR24305">
    <property type="entry name" value="CYTOCHROME P450"/>
    <property type="match status" value="1"/>
</dbReference>
<evidence type="ECO:0000256" key="2">
    <source>
        <dbReference type="ARBA" id="ARBA00010617"/>
    </source>
</evidence>
<comment type="similarity">
    <text evidence="2 6">Belongs to the cytochrome P450 family.</text>
</comment>
<evidence type="ECO:0000256" key="7">
    <source>
        <dbReference type="SAM" id="Phobius"/>
    </source>
</evidence>
<keyword evidence="6" id="KW-0503">Monooxygenase</keyword>
<organism evidence="8 9">
    <name type="scientific">Recurvomyces mirabilis</name>
    <dbReference type="NCBI Taxonomy" id="574656"/>
    <lineage>
        <taxon>Eukaryota</taxon>
        <taxon>Fungi</taxon>
        <taxon>Dikarya</taxon>
        <taxon>Ascomycota</taxon>
        <taxon>Pezizomycotina</taxon>
        <taxon>Dothideomycetes</taxon>
        <taxon>Dothideomycetidae</taxon>
        <taxon>Mycosphaerellales</taxon>
        <taxon>Teratosphaeriaceae</taxon>
        <taxon>Recurvomyces</taxon>
    </lineage>
</organism>
<comment type="caution">
    <text evidence="8">The sequence shown here is derived from an EMBL/GenBank/DDBJ whole genome shotgun (WGS) entry which is preliminary data.</text>
</comment>
<evidence type="ECO:0000256" key="4">
    <source>
        <dbReference type="ARBA" id="ARBA00023004"/>
    </source>
</evidence>
<protein>
    <recommendedName>
        <fullName evidence="10">Cytochrome P450</fullName>
    </recommendedName>
</protein>
<dbReference type="PROSITE" id="PS00086">
    <property type="entry name" value="CYTOCHROME_P450"/>
    <property type="match status" value="1"/>
</dbReference>
<keyword evidence="5 6" id="KW-0349">Heme</keyword>
<evidence type="ECO:0000313" key="9">
    <source>
        <dbReference type="Proteomes" id="UP001274830"/>
    </source>
</evidence>
<sequence>MSHFTTEFLPIMNGYNGKMESSSSLSWIVGFLLLTVALGCFLIYRSLLPKPIAGIPYNHDAANRLLGDVPEAMQHIKETEEMMTFLTTQIERHNTPIVQVFMRPGGKPWVILSDFRESQDILVRRTREFDRSDFFGDLFISVLPANQVHMRTNDTWRAHRRLMADTMSTAFLNKVAAQQIYGSALEIVGMWREKARLADGRPFQVYKDVFRGALDVIWAVTFGSEVGTTRNQRKYLSELKGIEVSTDVDAPVDLPMIQNPEAFEAIMTLGESCEIPMKSPFPRLHHAMALRFYPRYVSARKVVDRLLTDGLRSAWVKFTQQGASEGEVRSALDLMVEREVVMAKKAERKPAYDTQDIRDELLGFLFAGHETTSTTLTWGLKFITTKRDVQQKLRGVLQAEFQRAHVARVNPTVEEIVTADIPYLDAVIEEIHRCGGTASSNVRVATEDAVVLGHLIPKGTSVFMLCNGPGYKSRPIAIDESKRSKTSQENVRDNVSWDPNNANDFLPERWLVANEKGHLVFEPRAGPNQPFGAGPRGCFGRKLASLELKLLVILFVWSFDLQPTPPALSSFAGHDGMTHSPQQCFLRLKPLL</sequence>
<dbReference type="Pfam" id="PF00067">
    <property type="entry name" value="p450"/>
    <property type="match status" value="2"/>
</dbReference>
<dbReference type="PANTHER" id="PTHR24305:SF232">
    <property type="entry name" value="P450, PUTATIVE (EUROFUNG)-RELATED"/>
    <property type="match status" value="1"/>
</dbReference>
<feature type="binding site" description="axial binding residue" evidence="5">
    <location>
        <position position="538"/>
    </location>
    <ligand>
        <name>heme</name>
        <dbReference type="ChEBI" id="CHEBI:30413"/>
    </ligand>
    <ligandPart>
        <name>Fe</name>
        <dbReference type="ChEBI" id="CHEBI:18248"/>
    </ligandPart>
</feature>
<gene>
    <name evidence="8" type="ORF">LTR78_005370</name>
</gene>
<evidence type="ECO:0000256" key="3">
    <source>
        <dbReference type="ARBA" id="ARBA00022723"/>
    </source>
</evidence>
<dbReference type="SUPFAM" id="SSF48264">
    <property type="entry name" value="Cytochrome P450"/>
    <property type="match status" value="1"/>
</dbReference>
<dbReference type="Proteomes" id="UP001274830">
    <property type="component" value="Unassembled WGS sequence"/>
</dbReference>
<keyword evidence="4 5" id="KW-0408">Iron</keyword>
<dbReference type="InterPro" id="IPR002403">
    <property type="entry name" value="Cyt_P450_E_grp-IV"/>
</dbReference>
<dbReference type="InterPro" id="IPR036396">
    <property type="entry name" value="Cyt_P450_sf"/>
</dbReference>